<gene>
    <name evidence="5" type="ORF">TSOC_009625</name>
</gene>
<keyword evidence="6" id="KW-1185">Reference proteome</keyword>
<evidence type="ECO:0000256" key="2">
    <source>
        <dbReference type="ARBA" id="ARBA00022737"/>
    </source>
</evidence>
<feature type="domain" description="BTB" evidence="4">
    <location>
        <begin position="326"/>
        <end position="393"/>
    </location>
</feature>
<keyword evidence="2" id="KW-0677">Repeat</keyword>
<evidence type="ECO:0000256" key="3">
    <source>
        <dbReference type="ARBA" id="ARBA00023043"/>
    </source>
</evidence>
<dbReference type="InterPro" id="IPR044515">
    <property type="entry name" value="ABTB1"/>
</dbReference>
<protein>
    <submittedName>
        <fullName evidence="5">Kelch-like protein 30</fullName>
    </submittedName>
</protein>
<dbReference type="InterPro" id="IPR000210">
    <property type="entry name" value="BTB/POZ_dom"/>
</dbReference>
<dbReference type="AlphaFoldDB" id="A0A2J7ZVD1"/>
<sequence>MDPPYRLVPFAAPNVRAVCSRPGSSINEPEQPLVFCDFGVCPLLGLDSEGCAGLRLGPPLHLSGPGAALMDAACDAIYDHYIGATVVAVDAGWWPWMPTTAAPGSAEVHTLRDGSRRHASVFTLGYVTSSLLSENRWLYSTAVGWLQSTATKRNVVLRCLSSLLGWWRDYTLPYGLLYALPYTASGEALVVSRDAADAGATTASDVVRHTAAAARFWGVCDTVLDTRGCTVTLSGSRLYMRRATGERSSYRLSAGDGTSGRSNSGLGHRLIALPNGSLIAYGIAEHEVTLLLPDDGIDSNSSSACPPLPSLSDDLATLLAQPAATADVTVLVGGRRFPLHQSILAARCPYFASLLSSGFADSAAPELVLPDADPDTFAAITHHIYTGATTYLQAPLLRSVAVLADRLLLLAFCRLVQRQLLQGVTPASAPGELLWAEQAGMAWLQGRLEAYFLRHRAAVARQGQEGVRELRAGASAGLLARLQLSGL</sequence>
<dbReference type="Pfam" id="PF00651">
    <property type="entry name" value="BTB"/>
    <property type="match status" value="1"/>
</dbReference>
<evidence type="ECO:0000313" key="6">
    <source>
        <dbReference type="Proteomes" id="UP000236333"/>
    </source>
</evidence>
<dbReference type="InterPro" id="IPR011333">
    <property type="entry name" value="SKP1/BTB/POZ_sf"/>
</dbReference>
<dbReference type="Proteomes" id="UP000236333">
    <property type="component" value="Unassembled WGS sequence"/>
</dbReference>
<dbReference type="PANTHER" id="PTHR46231:SF1">
    <property type="entry name" value="ANKYRIN REPEAT AND BTB_POZ DOMAIN-CONTAINING PROTEIN 1"/>
    <property type="match status" value="1"/>
</dbReference>
<name>A0A2J7ZVD1_9CHLO</name>
<proteinExistence type="predicted"/>
<dbReference type="EMBL" id="PGGS01000408">
    <property type="protein sequence ID" value="PNH04241.1"/>
    <property type="molecule type" value="Genomic_DNA"/>
</dbReference>
<comment type="pathway">
    <text evidence="1">Protein modification; protein ubiquitination.</text>
</comment>
<dbReference type="GO" id="GO:0000151">
    <property type="term" value="C:ubiquitin ligase complex"/>
    <property type="evidence" value="ECO:0007669"/>
    <property type="project" value="TreeGrafter"/>
</dbReference>
<dbReference type="PANTHER" id="PTHR46231">
    <property type="entry name" value="ANKYRIN REPEAT AND BTB/POZ DOMAIN-CONTAINING PROTEIN 1"/>
    <property type="match status" value="1"/>
</dbReference>
<dbReference type="PROSITE" id="PS50097">
    <property type="entry name" value="BTB"/>
    <property type="match status" value="1"/>
</dbReference>
<dbReference type="CDD" id="cd18186">
    <property type="entry name" value="BTB_POZ_ZBTB_KLHL-like"/>
    <property type="match status" value="1"/>
</dbReference>
<comment type="caution">
    <text evidence="5">The sequence shown here is derived from an EMBL/GenBank/DDBJ whole genome shotgun (WGS) entry which is preliminary data.</text>
</comment>
<dbReference type="GO" id="GO:0005737">
    <property type="term" value="C:cytoplasm"/>
    <property type="evidence" value="ECO:0007669"/>
    <property type="project" value="TreeGrafter"/>
</dbReference>
<keyword evidence="3" id="KW-0040">ANK repeat</keyword>
<dbReference type="SMART" id="SM00225">
    <property type="entry name" value="BTB"/>
    <property type="match status" value="1"/>
</dbReference>
<accession>A0A2J7ZVD1</accession>
<dbReference type="SUPFAM" id="SSF54695">
    <property type="entry name" value="POZ domain"/>
    <property type="match status" value="1"/>
</dbReference>
<dbReference type="Gene3D" id="3.30.710.10">
    <property type="entry name" value="Potassium Channel Kv1.1, Chain A"/>
    <property type="match status" value="1"/>
</dbReference>
<dbReference type="OrthoDB" id="537338at2759"/>
<organism evidence="5 6">
    <name type="scientific">Tetrabaena socialis</name>
    <dbReference type="NCBI Taxonomy" id="47790"/>
    <lineage>
        <taxon>Eukaryota</taxon>
        <taxon>Viridiplantae</taxon>
        <taxon>Chlorophyta</taxon>
        <taxon>core chlorophytes</taxon>
        <taxon>Chlorophyceae</taxon>
        <taxon>CS clade</taxon>
        <taxon>Chlamydomonadales</taxon>
        <taxon>Tetrabaenaceae</taxon>
        <taxon>Tetrabaena</taxon>
    </lineage>
</organism>
<evidence type="ECO:0000313" key="5">
    <source>
        <dbReference type="EMBL" id="PNH04241.1"/>
    </source>
</evidence>
<evidence type="ECO:0000259" key="4">
    <source>
        <dbReference type="PROSITE" id="PS50097"/>
    </source>
</evidence>
<evidence type="ECO:0000256" key="1">
    <source>
        <dbReference type="ARBA" id="ARBA00004906"/>
    </source>
</evidence>
<reference evidence="5 6" key="1">
    <citation type="journal article" date="2017" name="Mol. Biol. Evol.">
        <title>The 4-celled Tetrabaena socialis nuclear genome reveals the essential components for genetic control of cell number at the origin of multicellularity in the volvocine lineage.</title>
        <authorList>
            <person name="Featherston J."/>
            <person name="Arakaki Y."/>
            <person name="Hanschen E.R."/>
            <person name="Ferris P.J."/>
            <person name="Michod R.E."/>
            <person name="Olson B.J.S.C."/>
            <person name="Nozaki H."/>
            <person name="Durand P.M."/>
        </authorList>
    </citation>
    <scope>NUCLEOTIDE SEQUENCE [LARGE SCALE GENOMIC DNA]</scope>
    <source>
        <strain evidence="5 6">NIES-571</strain>
    </source>
</reference>